<keyword evidence="5" id="KW-1185">Reference proteome</keyword>
<dbReference type="SUPFAM" id="SSF53474">
    <property type="entry name" value="alpha/beta-Hydrolases"/>
    <property type="match status" value="1"/>
</dbReference>
<dbReference type="PRINTS" id="PR00793">
    <property type="entry name" value="PROAMNOPTASE"/>
</dbReference>
<reference evidence="4 5" key="1">
    <citation type="submission" date="2022-01" db="EMBL/GenBank/DDBJ databases">
        <title>Maritalea mediterranea sp. nov., isolated from marine plastic residues from the Malva-rosa beach (Valencia, Spain).</title>
        <authorList>
            <person name="Vidal-Verdu A."/>
            <person name="Molina-Menor E."/>
            <person name="Pascual J."/>
            <person name="Pereto J."/>
            <person name="Porcar M."/>
        </authorList>
    </citation>
    <scope>NUCLEOTIDE SEQUENCE [LARGE SCALE GENOMIC DNA]</scope>
    <source>
        <strain evidence="4 5">P4.10X</strain>
    </source>
</reference>
<sequence length="307" mass="34267">MTKTGTDLHGTGTFIDTRFGQIYYETEGEGPPVFLVSGGPGTGHAHYHPWFSALADRHQLVYFDNLGAGRSVRMDDPTDYNLANYAEVIEALRKALGFEKISLIGLSFGSLPALAYAVTFRQHIAALVISNGHFSAQTWQQGNIDNMNYEVRQLFPEIWAEIMALRDQGVLSSDMRIQALYGRALGELFWVDPWDHPGLFRPEGAEEADNFDVYRAFVGDDPEWEVTGTLKGFNPTAQLADFDVPTLIVSGRYDRITPPSIAVQIKEALPVAPVTLEIFERSAHRPWVEEADLYFECVSAFLEDIDG</sequence>
<dbReference type="InterPro" id="IPR002410">
    <property type="entry name" value="Peptidase_S33"/>
</dbReference>
<dbReference type="InterPro" id="IPR000073">
    <property type="entry name" value="AB_hydrolase_1"/>
</dbReference>
<organism evidence="4 5">
    <name type="scientific">Maritalea mediterranea</name>
    <dbReference type="NCBI Taxonomy" id="2909667"/>
    <lineage>
        <taxon>Bacteria</taxon>
        <taxon>Pseudomonadati</taxon>
        <taxon>Pseudomonadota</taxon>
        <taxon>Alphaproteobacteria</taxon>
        <taxon>Hyphomicrobiales</taxon>
        <taxon>Devosiaceae</taxon>
        <taxon>Maritalea</taxon>
    </lineage>
</organism>
<evidence type="ECO:0000313" key="5">
    <source>
        <dbReference type="Proteomes" id="UP001201217"/>
    </source>
</evidence>
<proteinExistence type="inferred from homology"/>
<comment type="caution">
    <text evidence="4">The sequence shown here is derived from an EMBL/GenBank/DDBJ whole genome shotgun (WGS) entry which is preliminary data.</text>
</comment>
<dbReference type="InterPro" id="IPR029058">
    <property type="entry name" value="AB_hydrolase_fold"/>
</dbReference>
<keyword evidence="2 4" id="KW-0378">Hydrolase</keyword>
<dbReference type="GO" id="GO:0016787">
    <property type="term" value="F:hydrolase activity"/>
    <property type="evidence" value="ECO:0007669"/>
    <property type="project" value="UniProtKB-KW"/>
</dbReference>
<dbReference type="Gene3D" id="3.40.50.1820">
    <property type="entry name" value="alpha/beta hydrolase"/>
    <property type="match status" value="1"/>
</dbReference>
<dbReference type="InterPro" id="IPR050266">
    <property type="entry name" value="AB_hydrolase_sf"/>
</dbReference>
<evidence type="ECO:0000313" key="4">
    <source>
        <dbReference type="EMBL" id="MCF4099536.1"/>
    </source>
</evidence>
<feature type="domain" description="AB hydrolase-1" evidence="3">
    <location>
        <begin position="31"/>
        <end position="284"/>
    </location>
</feature>
<dbReference type="PANTHER" id="PTHR43798:SF27">
    <property type="entry name" value="HYDROLASE ALPHA_BETA HYDROLASE FOLD FAMILY"/>
    <property type="match status" value="1"/>
</dbReference>
<dbReference type="EMBL" id="JAKGTI010000003">
    <property type="protein sequence ID" value="MCF4099536.1"/>
    <property type="molecule type" value="Genomic_DNA"/>
</dbReference>
<dbReference type="RefSeq" id="WP_236115229.1">
    <property type="nucleotide sequence ID" value="NZ_JAKGTI010000003.1"/>
</dbReference>
<gene>
    <name evidence="4" type="ORF">L1I42_13660</name>
</gene>
<name>A0ABS9E9I2_9HYPH</name>
<dbReference type="Proteomes" id="UP001201217">
    <property type="component" value="Unassembled WGS sequence"/>
</dbReference>
<accession>A0ABS9E9I2</accession>
<evidence type="ECO:0000256" key="2">
    <source>
        <dbReference type="ARBA" id="ARBA00022801"/>
    </source>
</evidence>
<dbReference type="Pfam" id="PF00561">
    <property type="entry name" value="Abhydrolase_1"/>
    <property type="match status" value="1"/>
</dbReference>
<evidence type="ECO:0000256" key="1">
    <source>
        <dbReference type="ARBA" id="ARBA00010088"/>
    </source>
</evidence>
<protein>
    <submittedName>
        <fullName evidence="4">Alpha/beta hydrolase</fullName>
    </submittedName>
</protein>
<dbReference type="PANTHER" id="PTHR43798">
    <property type="entry name" value="MONOACYLGLYCEROL LIPASE"/>
    <property type="match status" value="1"/>
</dbReference>
<comment type="similarity">
    <text evidence="1">Belongs to the peptidase S33 family.</text>
</comment>
<evidence type="ECO:0000259" key="3">
    <source>
        <dbReference type="Pfam" id="PF00561"/>
    </source>
</evidence>